<evidence type="ECO:0000259" key="9">
    <source>
        <dbReference type="Pfam" id="PF01656"/>
    </source>
</evidence>
<feature type="domain" description="CobB/CobQ-like glutamine amidotransferase" evidence="10">
    <location>
        <begin position="255"/>
        <end position="439"/>
    </location>
</feature>
<evidence type="ECO:0000256" key="7">
    <source>
        <dbReference type="ARBA" id="ARBA00022962"/>
    </source>
</evidence>
<name>L0HDV7_METFS</name>
<dbReference type="GO" id="GO:0042242">
    <property type="term" value="F:cobyrinic acid a,c-diamide synthase activity"/>
    <property type="evidence" value="ECO:0007669"/>
    <property type="project" value="UniProtKB-UniRule"/>
</dbReference>
<keyword evidence="3 8" id="KW-0436">Ligase</keyword>
<keyword evidence="6 8" id="KW-0460">Magnesium</keyword>
<dbReference type="Proteomes" id="UP000010824">
    <property type="component" value="Chromosome"/>
</dbReference>
<dbReference type="OrthoDB" id="8896at2157"/>
<feature type="site" description="Increases nucleophilicity of active site Cys" evidence="8">
    <location>
        <position position="435"/>
    </location>
</feature>
<dbReference type="HOGENOM" id="CLU_022752_2_1_2"/>
<accession>L0HDV7</accession>
<dbReference type="Pfam" id="PF07685">
    <property type="entry name" value="GATase_3"/>
    <property type="match status" value="1"/>
</dbReference>
<keyword evidence="5 8" id="KW-0067">ATP-binding</keyword>
<comment type="pathway">
    <text evidence="8">Cofactor biosynthesis; adenosylcobalamin biosynthesis; cob(II)yrinate a,c-diamide from sirohydrochlorin (anaerobic route): step 10/10.</text>
</comment>
<dbReference type="Gene3D" id="3.40.50.300">
    <property type="entry name" value="P-loop containing nucleotide triphosphate hydrolases"/>
    <property type="match status" value="2"/>
</dbReference>
<reference evidence="12" key="1">
    <citation type="submission" date="2011-12" db="EMBL/GenBank/DDBJ databases">
        <title>Complete sequence of Methanoregula formicicum SMSP.</title>
        <authorList>
            <person name="Lucas S."/>
            <person name="Han J."/>
            <person name="Lapidus A."/>
            <person name="Cheng J.-F."/>
            <person name="Goodwin L."/>
            <person name="Pitluck S."/>
            <person name="Peters L."/>
            <person name="Ovchinnikova G."/>
            <person name="Teshima H."/>
            <person name="Detter J.C."/>
            <person name="Han C."/>
            <person name="Tapia R."/>
            <person name="Land M."/>
            <person name="Hauser L."/>
            <person name="Kyrpides N."/>
            <person name="Ivanova N."/>
            <person name="Pagani I."/>
            <person name="Imachi H."/>
            <person name="Tamaki H."/>
            <person name="Sekiguchi Y."/>
            <person name="Kamagata Y."/>
            <person name="Cadillo-Quiroz H."/>
            <person name="Zinder S."/>
            <person name="Liu W.-T."/>
            <person name="Woyke T."/>
        </authorList>
    </citation>
    <scope>NUCLEOTIDE SEQUENCE [LARGE SCALE GENOMIC DNA]</scope>
    <source>
        <strain evidence="12">DSM 22288 / NBRC 105244 / SMSP</strain>
    </source>
</reference>
<dbReference type="EC" id="6.3.5.12" evidence="8"/>
<dbReference type="CDD" id="cd05388">
    <property type="entry name" value="CobB_N"/>
    <property type="match status" value="1"/>
</dbReference>
<dbReference type="eggNOG" id="arCOG00106">
    <property type="taxonomic scope" value="Archaea"/>
</dbReference>
<evidence type="ECO:0000256" key="6">
    <source>
        <dbReference type="ARBA" id="ARBA00022842"/>
    </source>
</evidence>
<dbReference type="EMBL" id="CP003167">
    <property type="protein sequence ID" value="AGB01976.1"/>
    <property type="molecule type" value="Genomic_DNA"/>
</dbReference>
<dbReference type="InterPro" id="IPR002586">
    <property type="entry name" value="CobQ/CobB/MinD/ParA_Nub-bd_dom"/>
</dbReference>
<dbReference type="GO" id="GO:0009236">
    <property type="term" value="P:cobalamin biosynthetic process"/>
    <property type="evidence" value="ECO:0007669"/>
    <property type="project" value="UniProtKB-UniRule"/>
</dbReference>
<reference evidence="11 12" key="2">
    <citation type="journal article" date="2014" name="Genome Announc.">
        <title>Complete Genome Sequence of Methanoregula formicica SMSPT, a Mesophilic Hydrogenotrophic Methanogen Isolated from a Methanogenic Upflow Anaerobic Sludge Blanket Reactor.</title>
        <authorList>
            <person name="Yamamoto K."/>
            <person name="Tamaki H."/>
            <person name="Cadillo-Quiroz H."/>
            <person name="Imachi H."/>
            <person name="Kyrpides N."/>
            <person name="Woyke T."/>
            <person name="Goodwin L."/>
            <person name="Zinder S.H."/>
            <person name="Kamagata Y."/>
            <person name="Liu W.T."/>
        </authorList>
    </citation>
    <scope>NUCLEOTIDE SEQUENCE [LARGE SCALE GENOMIC DNA]</scope>
    <source>
        <strain evidence="12">DSM 22288 / NBRC 105244 / SMSP</strain>
    </source>
</reference>
<dbReference type="PROSITE" id="PS51274">
    <property type="entry name" value="GATASE_COBBQ"/>
    <property type="match status" value="1"/>
</dbReference>
<comment type="similarity">
    <text evidence="8">Belongs to the CobB/CbiA family.</text>
</comment>
<comment type="catalytic activity">
    <reaction evidence="8">
        <text>cob(II)yrinate + 2 L-glutamine + 2 ATP + 2 H2O = cob(II)yrinate a,c diamide + 2 L-glutamate + 2 ADP + 2 phosphate + 2 H(+)</text>
        <dbReference type="Rhea" id="RHEA:26289"/>
        <dbReference type="ChEBI" id="CHEBI:15377"/>
        <dbReference type="ChEBI" id="CHEBI:15378"/>
        <dbReference type="ChEBI" id="CHEBI:29985"/>
        <dbReference type="ChEBI" id="CHEBI:30616"/>
        <dbReference type="ChEBI" id="CHEBI:43474"/>
        <dbReference type="ChEBI" id="CHEBI:58359"/>
        <dbReference type="ChEBI" id="CHEBI:58537"/>
        <dbReference type="ChEBI" id="CHEBI:58894"/>
        <dbReference type="ChEBI" id="CHEBI:456216"/>
        <dbReference type="EC" id="6.3.5.11"/>
    </reaction>
</comment>
<keyword evidence="4 8" id="KW-0547">Nucleotide-binding</keyword>
<dbReference type="Gene3D" id="3.40.50.880">
    <property type="match status" value="1"/>
</dbReference>
<dbReference type="KEGG" id="mfo:Metfor_0921"/>
<gene>
    <name evidence="8" type="primary">cbiA</name>
    <name evidence="8" type="synonym">cfbB</name>
    <name evidence="11" type="ordered locus">Metfor_0921</name>
</gene>
<dbReference type="NCBIfam" id="TIGR00379">
    <property type="entry name" value="cobB"/>
    <property type="match status" value="1"/>
</dbReference>
<evidence type="ECO:0000256" key="1">
    <source>
        <dbReference type="ARBA" id="ARBA00001946"/>
    </source>
</evidence>
<dbReference type="RefSeq" id="WP_015284940.1">
    <property type="nucleotide sequence ID" value="NC_019943.1"/>
</dbReference>
<comment type="function">
    <text evidence="8">Catalyzes the ATP-dependent amidation of the two carboxylate groups at positions a and c of cobyrinate, using either L-glutamine or ammonia as the nitrogen source. Involved in the biosynthesis of the unique nickel-containing tetrapyrrole coenzyme F430, the prosthetic group of methyl-coenzyme M reductase (MCR), which plays a key role in methanogenesis and anaerobic methane oxidation. Catalyzes the ATP-dependent amidation of the two carboxylate groups at positions a and c of Ni-sirohydrochlorin, using L-glutamine or ammonia as the nitrogen source.</text>
</comment>
<comment type="cofactor">
    <cofactor evidence="1 8">
        <name>Mg(2+)</name>
        <dbReference type="ChEBI" id="CHEBI:18420"/>
    </cofactor>
</comment>
<organism evidence="11 12">
    <name type="scientific">Methanoregula formicica (strain DSM 22288 / NBRC 105244 / SMSP)</name>
    <dbReference type="NCBI Taxonomy" id="593750"/>
    <lineage>
        <taxon>Archaea</taxon>
        <taxon>Methanobacteriati</taxon>
        <taxon>Methanobacteriota</taxon>
        <taxon>Stenosarchaea group</taxon>
        <taxon>Methanomicrobia</taxon>
        <taxon>Methanomicrobiales</taxon>
        <taxon>Methanoregulaceae</taxon>
        <taxon>Methanoregula</taxon>
    </lineage>
</organism>
<dbReference type="GO" id="GO:0005524">
    <property type="term" value="F:ATP binding"/>
    <property type="evidence" value="ECO:0007669"/>
    <property type="project" value="UniProtKB-UniRule"/>
</dbReference>
<dbReference type="AlphaFoldDB" id="L0HDV7"/>
<dbReference type="GeneID" id="14310234"/>
<dbReference type="SUPFAM" id="SSF52540">
    <property type="entry name" value="P-loop containing nucleoside triphosphate hydrolases"/>
    <property type="match status" value="1"/>
</dbReference>
<evidence type="ECO:0000259" key="10">
    <source>
        <dbReference type="Pfam" id="PF07685"/>
    </source>
</evidence>
<protein>
    <recommendedName>
        <fullName evidence="8">Cobyrinate a,c-diamide synthase</fullName>
        <ecNumber evidence="8">6.3.5.11</ecNumber>
    </recommendedName>
    <alternativeName>
        <fullName evidence="8">Cobyrinic acid a,c-diamide synthetase</fullName>
    </alternativeName>
    <alternativeName>
        <fullName evidence="8">Ni-sirohydrochlorin a,c-diamide synthase</fullName>
        <ecNumber evidence="8">6.3.5.12</ecNumber>
    </alternativeName>
    <alternativeName>
        <fullName evidence="8">Ni-sirohydrochlorin a,c-diamide synthetase</fullName>
    </alternativeName>
</protein>
<dbReference type="Pfam" id="PF01656">
    <property type="entry name" value="CbiA"/>
    <property type="match status" value="1"/>
</dbReference>
<comment type="domain">
    <text evidence="8">Comprises of two domains. The C-terminal domain contains the binding site for glutamine and catalyzes the hydrolysis of this substrate to glutamate and ammonia. The N-terminal domain is anticipated to bind ATP, and cobyrinate or Ni-sirohydrochlorin, and catalyzes the ultimate synthesis of the diamide product. The ammonia produced via the glutaminase domain is probably translocated to the adjacent domain via a molecular tunnel, where it reacts with an activated intermediate.</text>
</comment>
<dbReference type="InterPro" id="IPR029062">
    <property type="entry name" value="Class_I_gatase-like"/>
</dbReference>
<keyword evidence="2 8" id="KW-0169">Cobalamin biosynthesis</keyword>
<dbReference type="STRING" id="593750.Metfor_0921"/>
<comment type="miscellaneous">
    <text evidence="8">The a and c carboxylates of cobyrinate and Ni-sirohydrochlorin are activated for nucleophilic attack via formation of a phosphorylated intermediate by ATP. CbiA catalyzes first the amidation of the c-carboxylate, and then that of the a-carboxylate.</text>
</comment>
<dbReference type="InterPro" id="IPR011698">
    <property type="entry name" value="GATase_3"/>
</dbReference>
<keyword evidence="7 8" id="KW-0315">Glutamine amidotransferase</keyword>
<dbReference type="NCBIfam" id="NF002204">
    <property type="entry name" value="PRK01077.1"/>
    <property type="match status" value="1"/>
</dbReference>
<dbReference type="InterPro" id="IPR027417">
    <property type="entry name" value="P-loop_NTPase"/>
</dbReference>
<evidence type="ECO:0000256" key="8">
    <source>
        <dbReference type="HAMAP-Rule" id="MF_00027"/>
    </source>
</evidence>
<dbReference type="EC" id="6.3.5.11" evidence="8"/>
<evidence type="ECO:0000256" key="3">
    <source>
        <dbReference type="ARBA" id="ARBA00022598"/>
    </source>
</evidence>
<dbReference type="GO" id="GO:0015948">
    <property type="term" value="P:methanogenesis"/>
    <property type="evidence" value="ECO:0007669"/>
    <property type="project" value="UniProtKB-KW"/>
</dbReference>
<dbReference type="InterPro" id="IPR004484">
    <property type="entry name" value="CbiA/CobB_synth"/>
</dbReference>
<feature type="domain" description="CobQ/CobB/MinD/ParA nucleotide binding" evidence="9">
    <location>
        <begin position="20"/>
        <end position="192"/>
    </location>
</feature>
<dbReference type="CDD" id="cd03130">
    <property type="entry name" value="GATase1_CobB"/>
    <property type="match status" value="1"/>
</dbReference>
<feature type="active site" description="Nucleophile" evidence="8">
    <location>
        <position position="334"/>
    </location>
</feature>
<evidence type="ECO:0000313" key="11">
    <source>
        <dbReference type="EMBL" id="AGB01976.1"/>
    </source>
</evidence>
<evidence type="ECO:0000313" key="12">
    <source>
        <dbReference type="Proteomes" id="UP000010824"/>
    </source>
</evidence>
<dbReference type="PANTHER" id="PTHR43873:SF1">
    <property type="entry name" value="COBYRINATE A,C-DIAMIDE SYNTHASE"/>
    <property type="match status" value="1"/>
</dbReference>
<keyword evidence="8" id="KW-0484">Methanogenesis</keyword>
<proteinExistence type="inferred from homology"/>
<dbReference type="HAMAP" id="MF_00027">
    <property type="entry name" value="CobB_CbiA"/>
    <property type="match status" value="1"/>
</dbReference>
<dbReference type="PANTHER" id="PTHR43873">
    <property type="entry name" value="COBYRINATE A,C-DIAMIDE SYNTHASE"/>
    <property type="match status" value="1"/>
</dbReference>
<evidence type="ECO:0000256" key="5">
    <source>
        <dbReference type="ARBA" id="ARBA00022840"/>
    </source>
</evidence>
<dbReference type="SUPFAM" id="SSF52317">
    <property type="entry name" value="Class I glutamine amidotransferase-like"/>
    <property type="match status" value="1"/>
</dbReference>
<evidence type="ECO:0000256" key="4">
    <source>
        <dbReference type="ARBA" id="ARBA00022741"/>
    </source>
</evidence>
<dbReference type="UniPathway" id="UPA00148">
    <property type="reaction ID" value="UER00231"/>
</dbReference>
<keyword evidence="12" id="KW-1185">Reference proteome</keyword>
<dbReference type="InParanoid" id="L0HDV7"/>
<evidence type="ECO:0000256" key="2">
    <source>
        <dbReference type="ARBA" id="ARBA00022573"/>
    </source>
</evidence>
<sequence length="457" mass="49688">MDTAFRDFGEDGINTEIPRLVIAGTESGCGKTSLASGLMSALRERGLVVQPFKTGPDFIDPTHHTRICGRTSRNLDPFMMGEEGVFKTFVIASAGADIAVVEGAMGLFDGIDGSDFSSTAHVARILTAPVVLVVSAAASARSIHAVVRGFRDFDPRVRIVGVIFNRLATTKHRDMIAAEEFVPALGYISRQEGPGVQSRHLGLVMAHESDAMQSYGQVVRESCDLDAILAIARGAPPLADPGFAMRPKGEKRAVIGVARDNTFCFYYQNNLDRLVRAGAELRFFSPMDDALPEMDALYLGGGYPELFADRLEASPCRHAICRLADQGMPVYGECGGLMYLGRSITTDREYQMAGILPACTELTPRIQALGYVKGTFSNPVGFWAGGSRVLGHEFHFSRTECDRDARFTLHLKQGTGIRDGNDGLTEQNTVGAYTHAYFSDSFCEQFVAAAEVFRRNP</sequence>
<comment type="catalytic activity">
    <reaction evidence="8">
        <text>Ni-sirohydrochlorin + 2 L-glutamine + 2 ATP + 2 H2O = Ni-sirohydrochlorin a,c-diamide + 2 L-glutamate + 2 ADP + 2 phosphate + 2 H(+)</text>
        <dbReference type="Rhea" id="RHEA:52896"/>
        <dbReference type="ChEBI" id="CHEBI:15377"/>
        <dbReference type="ChEBI" id="CHEBI:15378"/>
        <dbReference type="ChEBI" id="CHEBI:29985"/>
        <dbReference type="ChEBI" id="CHEBI:30616"/>
        <dbReference type="ChEBI" id="CHEBI:43474"/>
        <dbReference type="ChEBI" id="CHEBI:58359"/>
        <dbReference type="ChEBI" id="CHEBI:136841"/>
        <dbReference type="ChEBI" id="CHEBI:136887"/>
        <dbReference type="ChEBI" id="CHEBI:456216"/>
        <dbReference type="EC" id="6.3.5.12"/>
    </reaction>
</comment>